<dbReference type="InterPro" id="IPR007274">
    <property type="entry name" value="Cop_transporter"/>
</dbReference>
<evidence type="ECO:0000256" key="4">
    <source>
        <dbReference type="RuleBase" id="RU367022"/>
    </source>
</evidence>
<dbReference type="GO" id="GO:0005375">
    <property type="term" value="F:copper ion transmembrane transporter activity"/>
    <property type="evidence" value="ECO:0007669"/>
    <property type="project" value="UniProtKB-UniRule"/>
</dbReference>
<evidence type="ECO:0000313" key="5">
    <source>
        <dbReference type="EnsemblMetazoa" id="XP_785308"/>
    </source>
</evidence>
<organism evidence="5 6">
    <name type="scientific">Strongylocentrotus purpuratus</name>
    <name type="common">Purple sea urchin</name>
    <dbReference type="NCBI Taxonomy" id="7668"/>
    <lineage>
        <taxon>Eukaryota</taxon>
        <taxon>Metazoa</taxon>
        <taxon>Echinodermata</taxon>
        <taxon>Eleutherozoa</taxon>
        <taxon>Echinozoa</taxon>
        <taxon>Echinoidea</taxon>
        <taxon>Euechinoidea</taxon>
        <taxon>Echinacea</taxon>
        <taxon>Camarodonta</taxon>
        <taxon>Echinidea</taxon>
        <taxon>Strongylocentrotidae</taxon>
        <taxon>Strongylocentrotus</taxon>
    </lineage>
</organism>
<proteinExistence type="inferred from homology"/>
<comment type="subcellular location">
    <subcellularLocation>
        <location evidence="4">Membrane</location>
        <topology evidence="4">Multi-pass membrane protein</topology>
    </subcellularLocation>
</comment>
<feature type="transmembrane region" description="Helical" evidence="4">
    <location>
        <begin position="78"/>
        <end position="100"/>
    </location>
</feature>
<dbReference type="EnsemblMetazoa" id="XM_780215">
    <property type="protein sequence ID" value="XP_785308"/>
    <property type="gene ID" value="LOC580143"/>
</dbReference>
<evidence type="ECO:0000256" key="1">
    <source>
        <dbReference type="ARBA" id="ARBA00022692"/>
    </source>
</evidence>
<dbReference type="AlphaFoldDB" id="A0A7M7RCY9"/>
<dbReference type="Proteomes" id="UP000007110">
    <property type="component" value="Unassembled WGS sequence"/>
</dbReference>
<keyword evidence="4" id="KW-0186">Copper</keyword>
<evidence type="ECO:0000256" key="2">
    <source>
        <dbReference type="ARBA" id="ARBA00022989"/>
    </source>
</evidence>
<evidence type="ECO:0000256" key="3">
    <source>
        <dbReference type="ARBA" id="ARBA00023136"/>
    </source>
</evidence>
<keyword evidence="4" id="KW-0187">Copper transport</keyword>
<reference evidence="6" key="1">
    <citation type="submission" date="2015-02" db="EMBL/GenBank/DDBJ databases">
        <title>Genome sequencing for Strongylocentrotus purpuratus.</title>
        <authorList>
            <person name="Murali S."/>
            <person name="Liu Y."/>
            <person name="Vee V."/>
            <person name="English A."/>
            <person name="Wang M."/>
            <person name="Skinner E."/>
            <person name="Han Y."/>
            <person name="Muzny D.M."/>
            <person name="Worley K.C."/>
            <person name="Gibbs R.A."/>
        </authorList>
    </citation>
    <scope>NUCLEOTIDE SEQUENCE</scope>
</reference>
<dbReference type="Pfam" id="PF04145">
    <property type="entry name" value="Ctr"/>
    <property type="match status" value="1"/>
</dbReference>
<reference evidence="5" key="2">
    <citation type="submission" date="2021-01" db="UniProtKB">
        <authorList>
            <consortium name="EnsemblMetazoa"/>
        </authorList>
    </citation>
    <scope>IDENTIFICATION</scope>
</reference>
<dbReference type="RefSeq" id="XP_785308.1">
    <property type="nucleotide sequence ID" value="XM_780215.5"/>
</dbReference>
<keyword evidence="1 4" id="KW-0812">Transmembrane</keyword>
<keyword evidence="6" id="KW-1185">Reference proteome</keyword>
<dbReference type="InParanoid" id="A0A7M7RCY9"/>
<dbReference type="GO" id="GO:0016020">
    <property type="term" value="C:membrane"/>
    <property type="evidence" value="ECO:0007669"/>
    <property type="project" value="UniProtKB-SubCell"/>
</dbReference>
<sequence length="207" mass="23085">MDPMNMTTDEMMTGGHGHHTMPAGMTNGHGHHTMPSGMTGMTEHIHPSNGTHTDHDMDMMMQMTFYLSTKVTILFEQWAVNSVGGLIGSCIAVFVLAMFYEGLKVGRELLLRRSVVNVRYHSQQISKGSETFLTETHNAGEAQLLSWGHVIQTLLHVVQVTLSYFLMLIFMTYNGYLCIAVVMGAGTGYFIFGWKKAIVVDINEHCH</sequence>
<keyword evidence="3 4" id="KW-0472">Membrane</keyword>
<dbReference type="PANTHER" id="PTHR12483:SF115">
    <property type="entry name" value="COPPER TRANSPORT PROTEIN"/>
    <property type="match status" value="1"/>
</dbReference>
<protein>
    <recommendedName>
        <fullName evidence="4">Copper transport protein</fullName>
    </recommendedName>
</protein>
<dbReference type="GeneID" id="580143"/>
<dbReference type="OMA" id="AKTVACH"/>
<accession>A0A7M7RCY9</accession>
<dbReference type="CTD" id="1317"/>
<feature type="transmembrane region" description="Helical" evidence="4">
    <location>
        <begin position="164"/>
        <end position="192"/>
    </location>
</feature>
<keyword evidence="4" id="KW-0406">Ion transport</keyword>
<keyword evidence="4" id="KW-0813">Transport</keyword>
<keyword evidence="2 4" id="KW-1133">Transmembrane helix</keyword>
<dbReference type="OrthoDB" id="161814at2759"/>
<dbReference type="KEGG" id="spu:580143"/>
<dbReference type="PANTHER" id="PTHR12483">
    <property type="entry name" value="SOLUTE CARRIER FAMILY 31 COPPER TRANSPORTERS"/>
    <property type="match status" value="1"/>
</dbReference>
<evidence type="ECO:0000313" key="6">
    <source>
        <dbReference type="Proteomes" id="UP000007110"/>
    </source>
</evidence>
<comment type="similarity">
    <text evidence="4">Belongs to the copper transporter (Ctr) (TC 1.A.56) family. SLC31A subfamily.</text>
</comment>
<name>A0A7M7RCY9_STRPU</name>